<evidence type="ECO:0000256" key="2">
    <source>
        <dbReference type="ARBA" id="ARBA00009012"/>
    </source>
</evidence>
<comment type="subcellular location">
    <subcellularLocation>
        <location evidence="1">Membrane</location>
        <topology evidence="1">Multi-pass membrane protein</topology>
    </subcellularLocation>
</comment>
<feature type="transmembrane region" description="Helical" evidence="6">
    <location>
        <begin position="136"/>
        <end position="158"/>
    </location>
</feature>
<dbReference type="AlphaFoldDB" id="A0A075HWH7"/>
<dbReference type="PANTHER" id="PTHR13353">
    <property type="entry name" value="TRANSMEMBRANE PROTEIN 19"/>
    <property type="match status" value="1"/>
</dbReference>
<comment type="similarity">
    <text evidence="2">Belongs to the TMEM19 family.</text>
</comment>
<dbReference type="InterPro" id="IPR002794">
    <property type="entry name" value="DUF92_TMEM19"/>
</dbReference>
<proteinExistence type="inferred from homology"/>
<dbReference type="EMBL" id="KF901173">
    <property type="protein sequence ID" value="AIF20696.1"/>
    <property type="molecule type" value="Genomic_DNA"/>
</dbReference>
<accession>A0A075HWH7</accession>
<reference evidence="7" key="1">
    <citation type="journal article" date="2014" name="Genome Biol. Evol.">
        <title>Pangenome evidence for extensive interdomain horizontal transfer affecting lineage core and shell genes in uncultured planktonic thaumarchaeota and euryarchaeota.</title>
        <authorList>
            <person name="Deschamps P."/>
            <person name="Zivanovic Y."/>
            <person name="Moreira D."/>
            <person name="Rodriguez-Valera F."/>
            <person name="Lopez-Garcia P."/>
        </authorList>
    </citation>
    <scope>NUCLEOTIDE SEQUENCE</scope>
</reference>
<keyword evidence="3 6" id="KW-0812">Transmembrane</keyword>
<evidence type="ECO:0000256" key="1">
    <source>
        <dbReference type="ARBA" id="ARBA00004141"/>
    </source>
</evidence>
<protein>
    <submittedName>
        <fullName evidence="7">Putative membrane protein</fullName>
    </submittedName>
</protein>
<feature type="transmembrane region" description="Helical" evidence="6">
    <location>
        <begin position="48"/>
        <end position="66"/>
    </location>
</feature>
<keyword evidence="4 6" id="KW-1133">Transmembrane helix</keyword>
<dbReference type="GO" id="GO:0016020">
    <property type="term" value="C:membrane"/>
    <property type="evidence" value="ECO:0007669"/>
    <property type="project" value="UniProtKB-SubCell"/>
</dbReference>
<sequence>MQWETLLDGVSIAATDVGRIVGGLDTTNLWISISLVALLTIVSRVRNILDGPGIATAIILGTVVGVLGHWTWLLILLTFLGAGSWATKWRWDEKQAKGLAESEDGHREWQNVVANGGVPGVVAIFAFASGTWDELLPVYCAAIAVAAADTFASEFGCLDNRVRMITTMKECEAGLNGGWSPNGQIAAAAGALLIAVLGWILGWVLQGGTGGDALTFIGMVTAVGWIGCQVDSVLGATLENRGLIGKGQVNAISIGIGALIAWQLLDYIGWLA</sequence>
<feature type="transmembrane region" description="Helical" evidence="6">
    <location>
        <begin position="216"/>
        <end position="237"/>
    </location>
</feature>
<dbReference type="PANTHER" id="PTHR13353:SF5">
    <property type="entry name" value="TRANSMEMBRANE PROTEIN 19"/>
    <property type="match status" value="1"/>
</dbReference>
<evidence type="ECO:0000256" key="4">
    <source>
        <dbReference type="ARBA" id="ARBA00022989"/>
    </source>
</evidence>
<evidence type="ECO:0000256" key="3">
    <source>
        <dbReference type="ARBA" id="ARBA00022692"/>
    </source>
</evidence>
<keyword evidence="5 6" id="KW-0472">Membrane</keyword>
<organism evidence="7">
    <name type="scientific">uncultured marine group II/III euryarchaeote KM3_92_B07</name>
    <dbReference type="NCBI Taxonomy" id="1456543"/>
    <lineage>
        <taxon>Archaea</taxon>
        <taxon>Methanobacteriati</taxon>
        <taxon>Methanobacteriota</taxon>
        <taxon>environmental samples</taxon>
    </lineage>
</organism>
<evidence type="ECO:0000313" key="7">
    <source>
        <dbReference type="EMBL" id="AIF20696.1"/>
    </source>
</evidence>
<dbReference type="Pfam" id="PF01940">
    <property type="entry name" value="DUF92"/>
    <property type="match status" value="1"/>
</dbReference>
<feature type="transmembrane region" description="Helical" evidence="6">
    <location>
        <begin position="249"/>
        <end position="270"/>
    </location>
</feature>
<name>A0A075HWH7_9EURY</name>
<feature type="transmembrane region" description="Helical" evidence="6">
    <location>
        <begin position="20"/>
        <end position="41"/>
    </location>
</feature>
<feature type="transmembrane region" description="Helical" evidence="6">
    <location>
        <begin position="185"/>
        <end position="204"/>
    </location>
</feature>
<evidence type="ECO:0000256" key="6">
    <source>
        <dbReference type="SAM" id="Phobius"/>
    </source>
</evidence>
<evidence type="ECO:0000256" key="5">
    <source>
        <dbReference type="ARBA" id="ARBA00023136"/>
    </source>
</evidence>